<dbReference type="InterPro" id="IPR040676">
    <property type="entry name" value="DUF5641"/>
</dbReference>
<gene>
    <name evidence="3" type="ORF">AFUS01_LOCUS10461</name>
</gene>
<dbReference type="OrthoDB" id="8058918at2759"/>
<accession>A0A8J2P263</accession>
<organism evidence="3 4">
    <name type="scientific">Allacma fusca</name>
    <dbReference type="NCBI Taxonomy" id="39272"/>
    <lineage>
        <taxon>Eukaryota</taxon>
        <taxon>Metazoa</taxon>
        <taxon>Ecdysozoa</taxon>
        <taxon>Arthropoda</taxon>
        <taxon>Hexapoda</taxon>
        <taxon>Collembola</taxon>
        <taxon>Symphypleona</taxon>
        <taxon>Sminthuridae</taxon>
        <taxon>Allacma</taxon>
    </lineage>
</organism>
<evidence type="ECO:0000313" key="4">
    <source>
        <dbReference type="Proteomes" id="UP000708208"/>
    </source>
</evidence>
<dbReference type="Proteomes" id="UP000708208">
    <property type="component" value="Unassembled WGS sequence"/>
</dbReference>
<protein>
    <recommendedName>
        <fullName evidence="2">DUF5641 domain-containing protein</fullName>
    </recommendedName>
</protein>
<feature type="domain" description="DUF5641" evidence="2">
    <location>
        <begin position="31"/>
        <end position="81"/>
    </location>
</feature>
<feature type="region of interest" description="Disordered" evidence="1">
    <location>
        <begin position="1"/>
        <end position="20"/>
    </location>
</feature>
<dbReference type="EMBL" id="CAJVCH010077720">
    <property type="protein sequence ID" value="CAG7721234.1"/>
    <property type="molecule type" value="Genomic_DNA"/>
</dbReference>
<evidence type="ECO:0000313" key="3">
    <source>
        <dbReference type="EMBL" id="CAG7721234.1"/>
    </source>
</evidence>
<comment type="caution">
    <text evidence="3">The sequence shown here is derived from an EMBL/GenBank/DDBJ whole genome shotgun (WGS) entry which is preliminary data.</text>
</comment>
<reference evidence="3" key="1">
    <citation type="submission" date="2021-06" db="EMBL/GenBank/DDBJ databases">
        <authorList>
            <person name="Hodson N. C."/>
            <person name="Mongue J. A."/>
            <person name="Jaron S. K."/>
        </authorList>
    </citation>
    <scope>NUCLEOTIDE SEQUENCE</scope>
</reference>
<sequence>MCLFAGHHNSGRTKGTRPLCQISSHPDDLTALTPDERLPSQQWHLARIIKTHPGDDGKVRVVTIKSGSGEFKQPITKLCALPFENEEEDWRANIVHL</sequence>
<evidence type="ECO:0000256" key="1">
    <source>
        <dbReference type="SAM" id="MobiDB-lite"/>
    </source>
</evidence>
<name>A0A8J2P263_9HEXA</name>
<proteinExistence type="predicted"/>
<dbReference type="AlphaFoldDB" id="A0A8J2P263"/>
<evidence type="ECO:0000259" key="2">
    <source>
        <dbReference type="Pfam" id="PF18701"/>
    </source>
</evidence>
<keyword evidence="4" id="KW-1185">Reference proteome</keyword>
<dbReference type="Pfam" id="PF18701">
    <property type="entry name" value="DUF5641"/>
    <property type="match status" value="1"/>
</dbReference>